<organism evidence="1 2">
    <name type="scientific">Nitrosomonas halophila</name>
    <dbReference type="NCBI Taxonomy" id="44576"/>
    <lineage>
        <taxon>Bacteria</taxon>
        <taxon>Pseudomonadati</taxon>
        <taxon>Pseudomonadota</taxon>
        <taxon>Betaproteobacteria</taxon>
        <taxon>Nitrosomonadales</taxon>
        <taxon>Nitrosomonadaceae</taxon>
        <taxon>Nitrosomonas</taxon>
    </lineage>
</organism>
<accession>A0A1H3PKU3</accession>
<gene>
    <name evidence="1" type="ORF">SAMN05421881_11001</name>
</gene>
<evidence type="ECO:0000313" key="1">
    <source>
        <dbReference type="EMBL" id="SDZ01069.1"/>
    </source>
</evidence>
<reference evidence="1 2" key="1">
    <citation type="submission" date="2016-10" db="EMBL/GenBank/DDBJ databases">
        <authorList>
            <person name="de Groot N.N."/>
        </authorList>
    </citation>
    <scope>NUCLEOTIDE SEQUENCE [LARGE SCALE GENOMIC DNA]</scope>
    <source>
        <strain evidence="1 2">Nm1</strain>
    </source>
</reference>
<protein>
    <submittedName>
        <fullName evidence="1">Uncharacterized protein</fullName>
    </submittedName>
</protein>
<dbReference type="AlphaFoldDB" id="A0A1H3PKU3"/>
<dbReference type="Proteomes" id="UP000198640">
    <property type="component" value="Unassembled WGS sequence"/>
</dbReference>
<keyword evidence="2" id="KW-1185">Reference proteome</keyword>
<dbReference type="STRING" id="44576.SAMN05421881_11001"/>
<sequence>MGSLALRPALLLCGNSRPRVAATPFPHATGAYGQLPGRDFNPLDLLLLLRTDATLFSFRFDEGGQAKACSLL</sequence>
<name>A0A1H3PKU3_9PROT</name>
<proteinExistence type="predicted"/>
<dbReference type="EMBL" id="FNOY01000100">
    <property type="protein sequence ID" value="SDZ01069.1"/>
    <property type="molecule type" value="Genomic_DNA"/>
</dbReference>
<evidence type="ECO:0000313" key="2">
    <source>
        <dbReference type="Proteomes" id="UP000198640"/>
    </source>
</evidence>